<evidence type="ECO:0000313" key="3">
    <source>
        <dbReference type="EMBL" id="KAK9908253.1"/>
    </source>
</evidence>
<reference evidence="3 4" key="1">
    <citation type="journal article" date="2024" name="Nat. Commun.">
        <title>Phylogenomics reveals the evolutionary origins of lichenization in chlorophyte algae.</title>
        <authorList>
            <person name="Puginier C."/>
            <person name="Libourel C."/>
            <person name="Otte J."/>
            <person name="Skaloud P."/>
            <person name="Haon M."/>
            <person name="Grisel S."/>
            <person name="Petersen M."/>
            <person name="Berrin J.G."/>
            <person name="Delaux P.M."/>
            <person name="Dal Grande F."/>
            <person name="Keller J."/>
        </authorList>
    </citation>
    <scope>NUCLEOTIDE SEQUENCE [LARGE SCALE GENOMIC DNA]</scope>
    <source>
        <strain evidence="3 4">SAG 216-7</strain>
    </source>
</reference>
<feature type="region of interest" description="Disordered" evidence="2">
    <location>
        <begin position="18"/>
        <end position="50"/>
    </location>
</feature>
<comment type="caution">
    <text evidence="3">The sequence shown here is derived from an EMBL/GenBank/DDBJ whole genome shotgun (WGS) entry which is preliminary data.</text>
</comment>
<dbReference type="InterPro" id="IPR036883">
    <property type="entry name" value="PDCD5-like_sf"/>
</dbReference>
<protein>
    <recommendedName>
        <fullName evidence="5">DNA-binding TFAR19-related protein</fullName>
    </recommendedName>
</protein>
<organism evidence="3 4">
    <name type="scientific">Coccomyxa subellipsoidea</name>
    <dbReference type="NCBI Taxonomy" id="248742"/>
    <lineage>
        <taxon>Eukaryota</taxon>
        <taxon>Viridiplantae</taxon>
        <taxon>Chlorophyta</taxon>
        <taxon>core chlorophytes</taxon>
        <taxon>Trebouxiophyceae</taxon>
        <taxon>Trebouxiophyceae incertae sedis</taxon>
        <taxon>Coccomyxaceae</taxon>
        <taxon>Coccomyxa</taxon>
    </lineage>
</organism>
<dbReference type="PANTHER" id="PTHR10840:SF0">
    <property type="entry name" value="PROGRAMMED CELL DEATH PROTEIN 5"/>
    <property type="match status" value="1"/>
</dbReference>
<dbReference type="Pfam" id="PF01984">
    <property type="entry name" value="dsDNA_bind"/>
    <property type="match status" value="1"/>
</dbReference>
<evidence type="ECO:0008006" key="5">
    <source>
        <dbReference type="Google" id="ProtNLM"/>
    </source>
</evidence>
<comment type="similarity">
    <text evidence="1">Belongs to the PDCD5 family.</text>
</comment>
<evidence type="ECO:0000256" key="2">
    <source>
        <dbReference type="SAM" id="MobiDB-lite"/>
    </source>
</evidence>
<feature type="region of interest" description="Disordered" evidence="2">
    <location>
        <begin position="115"/>
        <end position="137"/>
    </location>
</feature>
<dbReference type="PIRSF" id="PIRSF015730">
    <property type="entry name" value="TFAR19"/>
    <property type="match status" value="1"/>
</dbReference>
<dbReference type="PANTHER" id="PTHR10840">
    <property type="entry name" value="PROGRAMMED CELL DEATH PROTEIN 5"/>
    <property type="match status" value="1"/>
</dbReference>
<dbReference type="EMBL" id="JALJOT010000008">
    <property type="protein sequence ID" value="KAK9908253.1"/>
    <property type="molecule type" value="Genomic_DNA"/>
</dbReference>
<dbReference type="SUPFAM" id="SSF46950">
    <property type="entry name" value="Double-stranded DNA-binding domain"/>
    <property type="match status" value="1"/>
</dbReference>
<dbReference type="InterPro" id="IPR002836">
    <property type="entry name" value="PDCD5-like"/>
</dbReference>
<evidence type="ECO:0000313" key="4">
    <source>
        <dbReference type="Proteomes" id="UP001491310"/>
    </source>
</evidence>
<proteinExistence type="inferred from homology"/>
<name>A0ABR2YML5_9CHLO</name>
<dbReference type="Proteomes" id="UP001491310">
    <property type="component" value="Unassembled WGS sequence"/>
</dbReference>
<feature type="compositionally biased region" description="Polar residues" evidence="2">
    <location>
        <begin position="115"/>
        <end position="124"/>
    </location>
</feature>
<keyword evidence="4" id="KW-1185">Reference proteome</keyword>
<accession>A0ABR2YML5</accession>
<dbReference type="Gene3D" id="1.10.8.140">
    <property type="entry name" value="PDCD5-like"/>
    <property type="match status" value="1"/>
</dbReference>
<evidence type="ECO:0000256" key="1">
    <source>
        <dbReference type="ARBA" id="ARBA00010490"/>
    </source>
</evidence>
<sequence length="137" mass="15481">MAEDAELEEIRQRRVQQLMSQYGGQGGAGAGGLTPEAQQEQEEARQQNEERRATMLVQVLQPQARERLARIALVKPDKARGVENLVIQMAQRGQITEKVSEEKLIGLLEQINTQASSRSQTKVTIQRRRTAWDDDDN</sequence>
<feature type="compositionally biased region" description="Gly residues" evidence="2">
    <location>
        <begin position="23"/>
        <end position="32"/>
    </location>
</feature>
<gene>
    <name evidence="3" type="ORF">WJX75_004880</name>
</gene>